<protein>
    <submittedName>
        <fullName evidence="2">Uncharacterized protein</fullName>
    </submittedName>
</protein>
<keyword evidence="1" id="KW-1133">Transmembrane helix</keyword>
<dbReference type="Gene3D" id="3.30.70.60">
    <property type="match status" value="1"/>
</dbReference>
<keyword evidence="1" id="KW-0812">Transmembrane</keyword>
<evidence type="ECO:0000256" key="1">
    <source>
        <dbReference type="SAM" id="Phobius"/>
    </source>
</evidence>
<keyword evidence="1" id="KW-0472">Membrane</keyword>
<organism evidence="2 3">
    <name type="scientific">Stieleria marina</name>
    <dbReference type="NCBI Taxonomy" id="1930275"/>
    <lineage>
        <taxon>Bacteria</taxon>
        <taxon>Pseudomonadati</taxon>
        <taxon>Planctomycetota</taxon>
        <taxon>Planctomycetia</taxon>
        <taxon>Pirellulales</taxon>
        <taxon>Pirellulaceae</taxon>
        <taxon>Stieleria</taxon>
    </lineage>
</organism>
<gene>
    <name evidence="2" type="ORF">K239x_19590</name>
</gene>
<name>A0A517NSD9_9BACT</name>
<dbReference type="OrthoDB" id="260142at2"/>
<evidence type="ECO:0000313" key="2">
    <source>
        <dbReference type="EMBL" id="QDT10006.1"/>
    </source>
</evidence>
<keyword evidence="3" id="KW-1185">Reference proteome</keyword>
<dbReference type="PROSITE" id="PS51257">
    <property type="entry name" value="PROKAR_LIPOPROTEIN"/>
    <property type="match status" value="1"/>
</dbReference>
<accession>A0A517NSD9</accession>
<dbReference type="EMBL" id="CP036526">
    <property type="protein sequence ID" value="QDT10006.1"/>
    <property type="molecule type" value="Genomic_DNA"/>
</dbReference>
<dbReference type="RefSeq" id="WP_145417552.1">
    <property type="nucleotide sequence ID" value="NZ_CP036526.1"/>
</dbReference>
<dbReference type="InterPro" id="IPR014717">
    <property type="entry name" value="Transl_elong_EF1B/ribsomal_bS6"/>
</dbReference>
<sequence>MNEKTIPERVEDSATASTRLSNYFSQSVVGCHVMSACVAACLAIATAWVWQNSYWFAGDKLHSQEQIHDAIELISQSAEIRQQHAAAKLETAARSDDAAEIRHWLPLSVDWDKQKRFLVQLAQQTDVELVDVEKKQVHVGMRVGTVTSTCQINGTFDQICQFLSQLPRASTPIWCDGVKLKRSREKANQPNRCQATLSLRSPFTGQKTIAEKIISLELPNAT</sequence>
<feature type="transmembrane region" description="Helical" evidence="1">
    <location>
        <begin position="27"/>
        <end position="50"/>
    </location>
</feature>
<dbReference type="Proteomes" id="UP000319817">
    <property type="component" value="Chromosome"/>
</dbReference>
<dbReference type="AlphaFoldDB" id="A0A517NSD9"/>
<proteinExistence type="predicted"/>
<reference evidence="2 3" key="1">
    <citation type="submission" date="2019-02" db="EMBL/GenBank/DDBJ databases">
        <title>Deep-cultivation of Planctomycetes and their phenomic and genomic characterization uncovers novel biology.</title>
        <authorList>
            <person name="Wiegand S."/>
            <person name="Jogler M."/>
            <person name="Boedeker C."/>
            <person name="Pinto D."/>
            <person name="Vollmers J."/>
            <person name="Rivas-Marin E."/>
            <person name="Kohn T."/>
            <person name="Peeters S.H."/>
            <person name="Heuer A."/>
            <person name="Rast P."/>
            <person name="Oberbeckmann S."/>
            <person name="Bunk B."/>
            <person name="Jeske O."/>
            <person name="Meyerdierks A."/>
            <person name="Storesund J.E."/>
            <person name="Kallscheuer N."/>
            <person name="Luecker S."/>
            <person name="Lage O.M."/>
            <person name="Pohl T."/>
            <person name="Merkel B.J."/>
            <person name="Hornburger P."/>
            <person name="Mueller R.-W."/>
            <person name="Bruemmer F."/>
            <person name="Labrenz M."/>
            <person name="Spormann A.M."/>
            <person name="Op den Camp H."/>
            <person name="Overmann J."/>
            <person name="Amann R."/>
            <person name="Jetten M.S.M."/>
            <person name="Mascher T."/>
            <person name="Medema M.H."/>
            <person name="Devos D.P."/>
            <person name="Kaster A.-K."/>
            <person name="Ovreas L."/>
            <person name="Rohde M."/>
            <person name="Galperin M.Y."/>
            <person name="Jogler C."/>
        </authorList>
    </citation>
    <scope>NUCLEOTIDE SEQUENCE [LARGE SCALE GENOMIC DNA]</scope>
    <source>
        <strain evidence="2 3">K23_9</strain>
    </source>
</reference>
<evidence type="ECO:0000313" key="3">
    <source>
        <dbReference type="Proteomes" id="UP000319817"/>
    </source>
</evidence>